<dbReference type="PANTHER" id="PTHR34666:SF1">
    <property type="entry name" value="OS02G0554800 PROTEIN"/>
    <property type="match status" value="1"/>
</dbReference>
<reference evidence="2 3" key="1">
    <citation type="submission" date="2019-09" db="EMBL/GenBank/DDBJ databases">
        <title>A chromosome-level genome assembly of the Chinese tupelo Nyssa sinensis.</title>
        <authorList>
            <person name="Yang X."/>
            <person name="Kang M."/>
            <person name="Yang Y."/>
            <person name="Xiong H."/>
            <person name="Wang M."/>
            <person name="Zhang Z."/>
            <person name="Wang Z."/>
            <person name="Wu H."/>
            <person name="Ma T."/>
            <person name="Liu J."/>
            <person name="Xi Z."/>
        </authorList>
    </citation>
    <scope>NUCLEOTIDE SEQUENCE [LARGE SCALE GENOMIC DNA]</scope>
    <source>
        <strain evidence="2">J267</strain>
        <tissue evidence="2">Leaf</tissue>
    </source>
</reference>
<name>A0A5J4ZXT9_9ASTE</name>
<dbReference type="PANTHER" id="PTHR34666">
    <property type="entry name" value="EXPRESSED PROTEIN"/>
    <property type="match status" value="1"/>
</dbReference>
<gene>
    <name evidence="2" type="ORF">F0562_013002</name>
</gene>
<feature type="region of interest" description="Disordered" evidence="1">
    <location>
        <begin position="213"/>
        <end position="262"/>
    </location>
</feature>
<dbReference type="Proteomes" id="UP000325577">
    <property type="component" value="Linkage Group LG5"/>
</dbReference>
<evidence type="ECO:0000313" key="3">
    <source>
        <dbReference type="Proteomes" id="UP000325577"/>
    </source>
</evidence>
<sequence>MLGAKEVSTPLSTTMPLKLVDGTSDVNSTEFRRVIVEEGLLKGLGYNKLALEGEKLQFCRVPAGLTSISSLDLERWTTSRKLVESACTNVVVGLAAAVPVPMTWLATVSVIVCVSVIRYEGPYSSKSSHHPSILFKAGSFPTVTEYAAHFTVSPSLWRFSSSIFSDGKLVRKSMSSLESNERKREVDSMSEADYAEEGKMDMLWEDFNEELQSESSLGSGCGGGSDSETSDETGTAKGQRATVDQKMSKTSRSNGMACPKIKAGGSGSGMQVVVMKVLKKLFLLHNKAQLKKNKS</sequence>
<evidence type="ECO:0000313" key="2">
    <source>
        <dbReference type="EMBL" id="KAA8522636.1"/>
    </source>
</evidence>
<evidence type="ECO:0000256" key="1">
    <source>
        <dbReference type="SAM" id="MobiDB-lite"/>
    </source>
</evidence>
<dbReference type="EMBL" id="CM018048">
    <property type="protein sequence ID" value="KAA8522636.1"/>
    <property type="molecule type" value="Genomic_DNA"/>
</dbReference>
<keyword evidence="3" id="KW-1185">Reference proteome</keyword>
<organism evidence="2 3">
    <name type="scientific">Nyssa sinensis</name>
    <dbReference type="NCBI Taxonomy" id="561372"/>
    <lineage>
        <taxon>Eukaryota</taxon>
        <taxon>Viridiplantae</taxon>
        <taxon>Streptophyta</taxon>
        <taxon>Embryophyta</taxon>
        <taxon>Tracheophyta</taxon>
        <taxon>Spermatophyta</taxon>
        <taxon>Magnoliopsida</taxon>
        <taxon>eudicotyledons</taxon>
        <taxon>Gunneridae</taxon>
        <taxon>Pentapetalae</taxon>
        <taxon>asterids</taxon>
        <taxon>Cornales</taxon>
        <taxon>Nyssaceae</taxon>
        <taxon>Nyssa</taxon>
    </lineage>
</organism>
<proteinExistence type="predicted"/>
<protein>
    <submittedName>
        <fullName evidence="2">Uncharacterized protein</fullName>
    </submittedName>
</protein>
<dbReference type="AlphaFoldDB" id="A0A5J4ZXT9"/>
<accession>A0A5J4ZXT9</accession>